<evidence type="ECO:0000313" key="1">
    <source>
        <dbReference type="EMBL" id="SHJ30722.1"/>
    </source>
</evidence>
<organism evidence="1 2">
    <name type="scientific">Malonomonas rubra DSM 5091</name>
    <dbReference type="NCBI Taxonomy" id="1122189"/>
    <lineage>
        <taxon>Bacteria</taxon>
        <taxon>Pseudomonadati</taxon>
        <taxon>Thermodesulfobacteriota</taxon>
        <taxon>Desulfuromonadia</taxon>
        <taxon>Desulfuromonadales</taxon>
        <taxon>Geopsychrobacteraceae</taxon>
        <taxon>Malonomonas</taxon>
    </lineage>
</organism>
<keyword evidence="2" id="KW-1185">Reference proteome</keyword>
<name>A0A1M6I8F3_MALRU</name>
<accession>A0A1M6I8F3</accession>
<proteinExistence type="predicted"/>
<protein>
    <submittedName>
        <fullName evidence="1">Uncharacterized protein</fullName>
    </submittedName>
</protein>
<dbReference type="Proteomes" id="UP000184171">
    <property type="component" value="Unassembled WGS sequence"/>
</dbReference>
<dbReference type="AlphaFoldDB" id="A0A1M6I8F3"/>
<sequence length="41" mass="4059">MTASAATALTAAASGPVTGKAQLLDIDWGEAVLVVDIDDSL</sequence>
<evidence type="ECO:0000313" key="2">
    <source>
        <dbReference type="Proteomes" id="UP000184171"/>
    </source>
</evidence>
<reference evidence="1 2" key="1">
    <citation type="submission" date="2016-11" db="EMBL/GenBank/DDBJ databases">
        <authorList>
            <person name="Jaros S."/>
            <person name="Januszkiewicz K."/>
            <person name="Wedrychowicz H."/>
        </authorList>
    </citation>
    <scope>NUCLEOTIDE SEQUENCE [LARGE SCALE GENOMIC DNA]</scope>
    <source>
        <strain evidence="1 2">DSM 5091</strain>
    </source>
</reference>
<gene>
    <name evidence="1" type="ORF">SAMN02745165_02059</name>
</gene>
<dbReference type="EMBL" id="FQZT01000006">
    <property type="protein sequence ID" value="SHJ30722.1"/>
    <property type="molecule type" value="Genomic_DNA"/>
</dbReference>